<sequence length="230" mass="26217">MVKSKNCRKTFKDTELHRTGKEEEEEDTNMPVFFYMPDVKPYGVLCQWHISPLTIPLRSLAFLKRGHMSVQDWIASIKTLWTSLPQPLRSDNPKALHFTCAEQGHMLCKALFFSDFPTATRIMLAPHPREQKKIAKEIKAGQVAVEEWHAIGQEVAEMVNYAKFTQQGRLKAVLLRTGGRQLCEAASRDKPGAEFRVMLNSEINDISKIDQILDFAFPFQTPTPPSKLSD</sequence>
<dbReference type="Pfam" id="PF08719">
    <property type="entry name" value="NADAR"/>
    <property type="match status" value="1"/>
</dbReference>
<proteinExistence type="predicted"/>
<dbReference type="InterPro" id="IPR012816">
    <property type="entry name" value="NADAR"/>
</dbReference>
<evidence type="ECO:0000259" key="1">
    <source>
        <dbReference type="Pfam" id="PF08719"/>
    </source>
</evidence>
<dbReference type="Gene3D" id="1.10.357.40">
    <property type="entry name" value="YbiA-like"/>
    <property type="match status" value="1"/>
</dbReference>
<protein>
    <recommendedName>
        <fullName evidence="1">NADAR domain-containing protein</fullName>
    </recommendedName>
</protein>
<name>A0A8H3YND9_VENIN</name>
<dbReference type="EMBL" id="WNWQ01000477">
    <property type="protein sequence ID" value="KAE9967285.1"/>
    <property type="molecule type" value="Genomic_DNA"/>
</dbReference>
<organism evidence="2 3">
    <name type="scientific">Venturia inaequalis</name>
    <name type="common">Apple scab fungus</name>
    <dbReference type="NCBI Taxonomy" id="5025"/>
    <lineage>
        <taxon>Eukaryota</taxon>
        <taxon>Fungi</taxon>
        <taxon>Dikarya</taxon>
        <taxon>Ascomycota</taxon>
        <taxon>Pezizomycotina</taxon>
        <taxon>Dothideomycetes</taxon>
        <taxon>Pleosporomycetidae</taxon>
        <taxon>Venturiales</taxon>
        <taxon>Venturiaceae</taxon>
        <taxon>Venturia</taxon>
    </lineage>
</organism>
<reference evidence="2 3" key="1">
    <citation type="submission" date="2019-11" db="EMBL/GenBank/DDBJ databases">
        <title>Venturia inaequalis Genome Resource.</title>
        <authorList>
            <person name="Lichtner F.J."/>
        </authorList>
    </citation>
    <scope>NUCLEOTIDE SEQUENCE [LARGE SCALE GENOMIC DNA]</scope>
    <source>
        <strain evidence="2">Bline_iso_100314</strain>
    </source>
</reference>
<comment type="caution">
    <text evidence="2">The sequence shown here is derived from an EMBL/GenBank/DDBJ whole genome shotgun (WGS) entry which is preliminary data.</text>
</comment>
<gene>
    <name evidence="2" type="ORF">BLS_006455</name>
</gene>
<evidence type="ECO:0000313" key="3">
    <source>
        <dbReference type="Proteomes" id="UP000433883"/>
    </source>
</evidence>
<dbReference type="InterPro" id="IPR037238">
    <property type="entry name" value="YbiA-like_sf"/>
</dbReference>
<feature type="domain" description="NADAR" evidence="1">
    <location>
        <begin position="33"/>
        <end position="190"/>
    </location>
</feature>
<dbReference type="SUPFAM" id="SSF143990">
    <property type="entry name" value="YbiA-like"/>
    <property type="match status" value="1"/>
</dbReference>
<accession>A0A8H3YND9</accession>
<dbReference type="AlphaFoldDB" id="A0A8H3YND9"/>
<dbReference type="CDD" id="cd15457">
    <property type="entry name" value="NADAR"/>
    <property type="match status" value="1"/>
</dbReference>
<evidence type="ECO:0000313" key="2">
    <source>
        <dbReference type="EMBL" id="KAE9967285.1"/>
    </source>
</evidence>
<dbReference type="Proteomes" id="UP000433883">
    <property type="component" value="Unassembled WGS sequence"/>
</dbReference>